<keyword evidence="10" id="KW-0812">Transmembrane</keyword>
<evidence type="ECO:0000256" key="6">
    <source>
        <dbReference type="ARBA" id="ARBA00023065"/>
    </source>
</evidence>
<evidence type="ECO:0000256" key="7">
    <source>
        <dbReference type="ARBA" id="ARBA00023128"/>
    </source>
</evidence>
<comment type="subcellular location">
    <subcellularLocation>
        <location evidence="1">Mitochondrion membrane</location>
    </subcellularLocation>
</comment>
<dbReference type="EMBL" id="CAJFCW020000004">
    <property type="protein sequence ID" value="CAG9111855.1"/>
    <property type="molecule type" value="Genomic_DNA"/>
</dbReference>
<organism evidence="11 12">
    <name type="scientific">Bursaphelenchus okinawaensis</name>
    <dbReference type="NCBI Taxonomy" id="465554"/>
    <lineage>
        <taxon>Eukaryota</taxon>
        <taxon>Metazoa</taxon>
        <taxon>Ecdysozoa</taxon>
        <taxon>Nematoda</taxon>
        <taxon>Chromadorea</taxon>
        <taxon>Rhabditida</taxon>
        <taxon>Tylenchina</taxon>
        <taxon>Tylenchomorpha</taxon>
        <taxon>Aphelenchoidea</taxon>
        <taxon>Aphelenchoididae</taxon>
        <taxon>Bursaphelenchus</taxon>
    </lineage>
</organism>
<dbReference type="EMBL" id="CAJFDH010000004">
    <property type="protein sequence ID" value="CAD5218821.1"/>
    <property type="molecule type" value="Genomic_DNA"/>
</dbReference>
<comment type="similarity">
    <text evidence="2">Belongs to the ATPase g subunit family.</text>
</comment>
<dbReference type="AlphaFoldDB" id="A0A811KSW3"/>
<feature type="transmembrane region" description="Helical" evidence="10">
    <location>
        <begin position="77"/>
        <end position="93"/>
    </location>
</feature>
<comment type="caution">
    <text evidence="11">The sequence shown here is derived from an EMBL/GenBank/DDBJ whole genome shotgun (WGS) entry which is preliminary data.</text>
</comment>
<sequence length="131" mass="14977">MAAPKLNFFEKIANLSGVLYRYHAAHFPRRWDIVKKVAERELAPPTMKDLPAIKKDFNALLKAIEAKQYKNLTVREFLVYAAVGVEVICWFFVGEMIGRRNTTGYLVPGSYVSKETRKAAANQVVEDKHNF</sequence>
<keyword evidence="5" id="KW-0375">Hydrogen ion transport</keyword>
<evidence type="ECO:0000256" key="5">
    <source>
        <dbReference type="ARBA" id="ARBA00022781"/>
    </source>
</evidence>
<keyword evidence="7" id="KW-0496">Mitochondrion</keyword>
<dbReference type="GO" id="GO:0015986">
    <property type="term" value="P:proton motive force-driven ATP synthesis"/>
    <property type="evidence" value="ECO:0007669"/>
    <property type="project" value="InterPro"/>
</dbReference>
<dbReference type="OrthoDB" id="437at2759"/>
<evidence type="ECO:0000256" key="4">
    <source>
        <dbReference type="ARBA" id="ARBA00022547"/>
    </source>
</evidence>
<keyword evidence="4" id="KW-0138">CF(0)</keyword>
<reference evidence="11" key="1">
    <citation type="submission" date="2020-09" db="EMBL/GenBank/DDBJ databases">
        <authorList>
            <person name="Kikuchi T."/>
        </authorList>
    </citation>
    <scope>NUCLEOTIDE SEQUENCE</scope>
    <source>
        <strain evidence="11">SH1</strain>
    </source>
</reference>
<evidence type="ECO:0000256" key="1">
    <source>
        <dbReference type="ARBA" id="ARBA00004325"/>
    </source>
</evidence>
<evidence type="ECO:0000256" key="2">
    <source>
        <dbReference type="ARBA" id="ARBA00005699"/>
    </source>
</evidence>
<evidence type="ECO:0000313" key="12">
    <source>
        <dbReference type="Proteomes" id="UP000614601"/>
    </source>
</evidence>
<dbReference type="GO" id="GO:0045259">
    <property type="term" value="C:proton-transporting ATP synthase complex"/>
    <property type="evidence" value="ECO:0007669"/>
    <property type="project" value="UniProtKB-KW"/>
</dbReference>
<dbReference type="GO" id="GO:0015078">
    <property type="term" value="F:proton transmembrane transporter activity"/>
    <property type="evidence" value="ECO:0007669"/>
    <property type="project" value="InterPro"/>
</dbReference>
<dbReference type="InterPro" id="IPR006808">
    <property type="entry name" value="ATP_synth_F0_gsu_mt"/>
</dbReference>
<gene>
    <name evidence="11" type="ORF">BOKJ2_LOCUS8031</name>
</gene>
<keyword evidence="6" id="KW-0406">Ion transport</keyword>
<dbReference type="PANTHER" id="PTHR12386">
    <property type="entry name" value="ATP SYNTHASE SUBUNIT"/>
    <property type="match status" value="1"/>
</dbReference>
<name>A0A811KSW3_9BILA</name>
<dbReference type="Pfam" id="PF04718">
    <property type="entry name" value="ATP-synt_G"/>
    <property type="match status" value="1"/>
</dbReference>
<evidence type="ECO:0000256" key="10">
    <source>
        <dbReference type="SAM" id="Phobius"/>
    </source>
</evidence>
<accession>A0A811KSW3</accession>
<dbReference type="Proteomes" id="UP000614601">
    <property type="component" value="Unassembled WGS sequence"/>
</dbReference>
<keyword evidence="12" id="KW-1185">Reference proteome</keyword>
<keyword evidence="10" id="KW-1133">Transmembrane helix</keyword>
<evidence type="ECO:0000256" key="8">
    <source>
        <dbReference type="ARBA" id="ARBA00023136"/>
    </source>
</evidence>
<evidence type="ECO:0000256" key="9">
    <source>
        <dbReference type="ARBA" id="ARBA00023310"/>
    </source>
</evidence>
<protein>
    <submittedName>
        <fullName evidence="11">Uncharacterized protein</fullName>
    </submittedName>
</protein>
<keyword evidence="9" id="KW-0066">ATP synthesis</keyword>
<evidence type="ECO:0000256" key="3">
    <source>
        <dbReference type="ARBA" id="ARBA00022448"/>
    </source>
</evidence>
<keyword evidence="8 10" id="KW-0472">Membrane</keyword>
<dbReference type="Proteomes" id="UP000783686">
    <property type="component" value="Unassembled WGS sequence"/>
</dbReference>
<keyword evidence="3" id="KW-0813">Transport</keyword>
<proteinExistence type="inferred from homology"/>
<evidence type="ECO:0000313" key="11">
    <source>
        <dbReference type="EMBL" id="CAD5218821.1"/>
    </source>
</evidence>
<dbReference type="GO" id="GO:0031966">
    <property type="term" value="C:mitochondrial membrane"/>
    <property type="evidence" value="ECO:0007669"/>
    <property type="project" value="UniProtKB-SubCell"/>
</dbReference>